<organism evidence="5 6">
    <name type="scientific">Metabacillus sediminis</name>
    <dbReference type="NCBI Taxonomy" id="3117746"/>
    <lineage>
        <taxon>Bacteria</taxon>
        <taxon>Bacillati</taxon>
        <taxon>Bacillota</taxon>
        <taxon>Bacilli</taxon>
        <taxon>Bacillales</taxon>
        <taxon>Bacillaceae</taxon>
        <taxon>Metabacillus</taxon>
    </lineage>
</organism>
<keyword evidence="3" id="KW-0804">Transcription</keyword>
<keyword evidence="1" id="KW-0805">Transcription regulation</keyword>
<dbReference type="Pfam" id="PF01047">
    <property type="entry name" value="MarR"/>
    <property type="match status" value="1"/>
</dbReference>
<proteinExistence type="predicted"/>
<keyword evidence="6" id="KW-1185">Reference proteome</keyword>
<dbReference type="SMART" id="SM00347">
    <property type="entry name" value="HTH_MARR"/>
    <property type="match status" value="1"/>
</dbReference>
<dbReference type="PANTHER" id="PTHR42756:SF1">
    <property type="entry name" value="TRANSCRIPTIONAL REPRESSOR OF EMRAB OPERON"/>
    <property type="match status" value="1"/>
</dbReference>
<dbReference type="InterPro" id="IPR036390">
    <property type="entry name" value="WH_DNA-bd_sf"/>
</dbReference>
<reference evidence="5 6" key="1">
    <citation type="submission" date="2024-02" db="EMBL/GenBank/DDBJ databases">
        <title>Seven novel Bacillus-like species.</title>
        <authorList>
            <person name="Liu G."/>
        </authorList>
    </citation>
    <scope>NUCLEOTIDE SEQUENCE [LARGE SCALE GENOMIC DNA]</scope>
    <source>
        <strain evidence="5 6">FJAT-52054</strain>
    </source>
</reference>
<dbReference type="Gene3D" id="1.10.10.10">
    <property type="entry name" value="Winged helix-like DNA-binding domain superfamily/Winged helix DNA-binding domain"/>
    <property type="match status" value="1"/>
</dbReference>
<evidence type="ECO:0000313" key="6">
    <source>
        <dbReference type="Proteomes" id="UP001377337"/>
    </source>
</evidence>
<accession>A0ABZ2NFS5</accession>
<feature type="domain" description="HTH marR-type" evidence="4">
    <location>
        <begin position="9"/>
        <end position="141"/>
    </location>
</feature>
<evidence type="ECO:0000256" key="1">
    <source>
        <dbReference type="ARBA" id="ARBA00023015"/>
    </source>
</evidence>
<dbReference type="PANTHER" id="PTHR42756">
    <property type="entry name" value="TRANSCRIPTIONAL REGULATOR, MARR"/>
    <property type="match status" value="1"/>
</dbReference>
<dbReference type="SUPFAM" id="SSF46785">
    <property type="entry name" value="Winged helix' DNA-binding domain"/>
    <property type="match status" value="1"/>
</dbReference>
<evidence type="ECO:0000259" key="4">
    <source>
        <dbReference type="PROSITE" id="PS50995"/>
    </source>
</evidence>
<dbReference type="InterPro" id="IPR036388">
    <property type="entry name" value="WH-like_DNA-bd_sf"/>
</dbReference>
<evidence type="ECO:0000256" key="2">
    <source>
        <dbReference type="ARBA" id="ARBA00023125"/>
    </source>
</evidence>
<evidence type="ECO:0000256" key="3">
    <source>
        <dbReference type="ARBA" id="ARBA00023163"/>
    </source>
</evidence>
<name>A0ABZ2NFS5_9BACI</name>
<dbReference type="InterPro" id="IPR000835">
    <property type="entry name" value="HTH_MarR-typ"/>
</dbReference>
<evidence type="ECO:0000313" key="5">
    <source>
        <dbReference type="EMBL" id="WXB96239.1"/>
    </source>
</evidence>
<gene>
    <name evidence="5" type="ORF">WCV65_17120</name>
</gene>
<dbReference type="Proteomes" id="UP001377337">
    <property type="component" value="Chromosome"/>
</dbReference>
<dbReference type="RefSeq" id="WP_035411023.1">
    <property type="nucleotide sequence ID" value="NZ_CP147407.1"/>
</dbReference>
<dbReference type="EMBL" id="CP147407">
    <property type="protein sequence ID" value="WXB96239.1"/>
    <property type="molecule type" value="Genomic_DNA"/>
</dbReference>
<keyword evidence="2" id="KW-0238">DNA-binding</keyword>
<protein>
    <submittedName>
        <fullName evidence="5">MarR family transcriptional regulator</fullName>
    </submittedName>
</protein>
<sequence>MSDTQELFVKCLYFSANRLSRLMNRFAEEEFAPTGLSPSYAFLLMTVYEKPGLTQKELSENLHITPSTSTRFIDKLELKKFVVRKNEGKLVRIYLTDQGEQIQETIRQCWKNLYKRYAEILGPETAREITKDIHFANETLNQK</sequence>
<dbReference type="PROSITE" id="PS50995">
    <property type="entry name" value="HTH_MARR_2"/>
    <property type="match status" value="1"/>
</dbReference>